<protein>
    <submittedName>
        <fullName evidence="1">Uncharacterized protein</fullName>
    </submittedName>
</protein>
<dbReference type="AlphaFoldDB" id="A0AA88ND82"/>
<evidence type="ECO:0000313" key="2">
    <source>
        <dbReference type="Proteomes" id="UP001187315"/>
    </source>
</evidence>
<sequence length="255" mass="29332">MSKDSHVFEVYPDTEGILSVKKDLEKKSREDNVLLSNLDFSESVFRHNPLNKAMTLQVKGQWQCLRIGKDHSLIYTVSSEDQQTRIDCCVYCDNDKIESSDIKSIHFSVHSCQNQSRSCFTAAKAALESGDQALKITCNRFSITYTTHGVPDDIKLIQTKCQFNLLSVTAEALLERKCWMQKEKKNCKELIDCMSYLVQKYLTSFEVPKSNCRFILQGDKEMVEIISEDENSEPTEEYVVIYEGYSKVRVYPPLE</sequence>
<dbReference type="EMBL" id="JAVHJS010000007">
    <property type="protein sequence ID" value="KAK2853146.1"/>
    <property type="molecule type" value="Genomic_DNA"/>
</dbReference>
<reference evidence="1" key="1">
    <citation type="submission" date="2023-08" db="EMBL/GenBank/DDBJ databases">
        <title>Pelteobagrus vachellii genome.</title>
        <authorList>
            <person name="Liu H."/>
        </authorList>
    </citation>
    <scope>NUCLEOTIDE SEQUENCE</scope>
    <source>
        <strain evidence="1">PRFRI_2022a</strain>
        <tissue evidence="1">Muscle</tissue>
    </source>
</reference>
<comment type="caution">
    <text evidence="1">The sequence shown here is derived from an EMBL/GenBank/DDBJ whole genome shotgun (WGS) entry which is preliminary data.</text>
</comment>
<proteinExistence type="predicted"/>
<keyword evidence="2" id="KW-1185">Reference proteome</keyword>
<name>A0AA88ND82_TACVA</name>
<gene>
    <name evidence="1" type="ORF">Q7C36_008347</name>
</gene>
<evidence type="ECO:0000313" key="1">
    <source>
        <dbReference type="EMBL" id="KAK2853146.1"/>
    </source>
</evidence>
<organism evidence="1 2">
    <name type="scientific">Tachysurus vachellii</name>
    <name type="common">Darkbarbel catfish</name>
    <name type="synonym">Pelteobagrus vachellii</name>
    <dbReference type="NCBI Taxonomy" id="175792"/>
    <lineage>
        <taxon>Eukaryota</taxon>
        <taxon>Metazoa</taxon>
        <taxon>Chordata</taxon>
        <taxon>Craniata</taxon>
        <taxon>Vertebrata</taxon>
        <taxon>Euteleostomi</taxon>
        <taxon>Actinopterygii</taxon>
        <taxon>Neopterygii</taxon>
        <taxon>Teleostei</taxon>
        <taxon>Ostariophysi</taxon>
        <taxon>Siluriformes</taxon>
        <taxon>Bagridae</taxon>
        <taxon>Tachysurus</taxon>
    </lineage>
</organism>
<accession>A0AA88ND82</accession>
<dbReference type="Proteomes" id="UP001187315">
    <property type="component" value="Unassembled WGS sequence"/>
</dbReference>